<proteinExistence type="predicted"/>
<dbReference type="OrthoDB" id="1795989at2"/>
<dbReference type="Proteomes" id="UP000002754">
    <property type="component" value="Unassembled WGS sequence"/>
</dbReference>
<accession>A0A094WNW1</accession>
<organism evidence="2 4">
    <name type="scientific">Alkalihalobacillus alcalophilus ATCC 27647 = CGMCC 1.3604</name>
    <dbReference type="NCBI Taxonomy" id="1218173"/>
    <lineage>
        <taxon>Bacteria</taxon>
        <taxon>Bacillati</taxon>
        <taxon>Bacillota</taxon>
        <taxon>Bacilli</taxon>
        <taxon>Bacillales</taxon>
        <taxon>Bacillaceae</taxon>
        <taxon>Alkalihalobacillus</taxon>
    </lineage>
</organism>
<feature type="transmembrane region" description="Helical" evidence="1">
    <location>
        <begin position="178"/>
        <end position="196"/>
    </location>
</feature>
<sequence length="244" mass="27307">MSLATTSMKEVVLKQVLFRIKANWGFFFSLMVTQCVMMLLSMGSTISISSRSYNVGSTTNDVILVFTFIWLFVMGILLLSKSYRYDDFCFVTSNVSQSLANFIYLLFASIIGALTAFLAGYVQKVIMYFVTNSELIFYPSQTGFWDYIAGIIGMALYGLMFGLVGYLLGSLVQLNKSFLVIIPVTVVAIITLTNTPGQLNGFFNFLAHAYFNQSSFWLFSFNVLLTVILLMVGSVLVGKRLEVR</sequence>
<dbReference type="STRING" id="1218173.BALCAV_0208925"/>
<dbReference type="AlphaFoldDB" id="A0A094WNW1"/>
<evidence type="ECO:0000313" key="4">
    <source>
        <dbReference type="Proteomes" id="UP000002754"/>
    </source>
</evidence>
<evidence type="ECO:0000256" key="1">
    <source>
        <dbReference type="SAM" id="Phobius"/>
    </source>
</evidence>
<dbReference type="RefSeq" id="WP_004426883.1">
    <property type="nucleotide sequence ID" value="NZ_ALPT02000024.1"/>
</dbReference>
<dbReference type="EMBL" id="JALP01000067">
    <property type="protein sequence ID" value="THG91475.1"/>
    <property type="molecule type" value="Genomic_DNA"/>
</dbReference>
<keyword evidence="1" id="KW-0472">Membrane</keyword>
<name>A0A094WNW1_ALKAL</name>
<feature type="transmembrane region" description="Helical" evidence="1">
    <location>
        <begin position="147"/>
        <end position="169"/>
    </location>
</feature>
<keyword evidence="4" id="KW-1185">Reference proteome</keyword>
<evidence type="ECO:0000313" key="3">
    <source>
        <dbReference type="EMBL" id="THG91475.1"/>
    </source>
</evidence>
<protein>
    <submittedName>
        <fullName evidence="2">Uncharacterized protein</fullName>
    </submittedName>
</protein>
<reference evidence="2 4" key="1">
    <citation type="journal article" date="2014" name="Genome Announc.">
        <title>Draft Genome Sequence of Bacillus alcalophilus AV1934, a Classic Alkaliphile Isolated from Human Feces in 1934.</title>
        <authorList>
            <person name="Attie O."/>
            <person name="Jayaprakash A."/>
            <person name="Shah H."/>
            <person name="Paulsen I.T."/>
            <person name="Morino M."/>
            <person name="Takahashi Y."/>
            <person name="Narumi I."/>
            <person name="Sachidanandam R."/>
            <person name="Satoh K."/>
            <person name="Ito M."/>
            <person name="Krulwich T.A."/>
        </authorList>
    </citation>
    <scope>NUCLEOTIDE SEQUENCE [LARGE SCALE GENOMIC DNA]</scope>
    <source>
        <strain evidence="2 4">AV1934</strain>
    </source>
</reference>
<keyword evidence="1" id="KW-0812">Transmembrane</keyword>
<feature type="transmembrane region" description="Helical" evidence="1">
    <location>
        <begin position="216"/>
        <end position="238"/>
    </location>
</feature>
<feature type="transmembrane region" description="Helical" evidence="1">
    <location>
        <begin position="62"/>
        <end position="80"/>
    </location>
</feature>
<feature type="transmembrane region" description="Helical" evidence="1">
    <location>
        <begin position="101"/>
        <end position="122"/>
    </location>
</feature>
<keyword evidence="1" id="KW-1133">Transmembrane helix</keyword>
<reference evidence="3 5" key="2">
    <citation type="submission" date="2014-01" db="EMBL/GenBank/DDBJ databases">
        <title>Draft genome sequencing of Bacillus alcalophilus CGMCC 1.3604.</title>
        <authorList>
            <person name="Yang J."/>
            <person name="Diao L."/>
            <person name="Yang S."/>
        </authorList>
    </citation>
    <scope>NUCLEOTIDE SEQUENCE [LARGE SCALE GENOMIC DNA]</scope>
    <source>
        <strain evidence="3 5">CGMCC 1.3604</strain>
    </source>
</reference>
<comment type="caution">
    <text evidence="2">The sequence shown here is derived from an EMBL/GenBank/DDBJ whole genome shotgun (WGS) entry which is preliminary data.</text>
</comment>
<dbReference type="EMBL" id="ALPT02000024">
    <property type="protein sequence ID" value="KGA97653.1"/>
    <property type="molecule type" value="Genomic_DNA"/>
</dbReference>
<evidence type="ECO:0000313" key="2">
    <source>
        <dbReference type="EMBL" id="KGA97653.1"/>
    </source>
</evidence>
<gene>
    <name evidence="3" type="ORF">AJ85_04650</name>
    <name evidence="2" type="ORF">BALCAV_0208925</name>
</gene>
<evidence type="ECO:0000313" key="5">
    <source>
        <dbReference type="Proteomes" id="UP000297014"/>
    </source>
</evidence>
<dbReference type="eggNOG" id="ENOG5031Z68">
    <property type="taxonomic scope" value="Bacteria"/>
</dbReference>
<feature type="transmembrane region" description="Helical" evidence="1">
    <location>
        <begin position="24"/>
        <end position="42"/>
    </location>
</feature>
<dbReference type="Proteomes" id="UP000297014">
    <property type="component" value="Unassembled WGS sequence"/>
</dbReference>